<feature type="domain" description="DUF2281" evidence="2">
    <location>
        <begin position="39"/>
        <end position="75"/>
    </location>
</feature>
<dbReference type="EMBL" id="QJPH01000408">
    <property type="protein sequence ID" value="PZN74914.1"/>
    <property type="molecule type" value="Genomic_DNA"/>
</dbReference>
<dbReference type="NCBIfam" id="TIGR01552">
    <property type="entry name" value="phd_fam"/>
    <property type="match status" value="1"/>
</dbReference>
<dbReference type="InterPro" id="IPR036165">
    <property type="entry name" value="YefM-like_sf"/>
</dbReference>
<sequence length="77" mass="8675">MATISILEAQAKLSELIHAFRPGEEVIITENSQPIARLQAAQIQPRQTRRPGTLRGTVLRMAPDFDAPLDDFKEYIE</sequence>
<reference evidence="3 4" key="1">
    <citation type="journal article" date="2018" name="Aquat. Microb. Ecol.">
        <title>Gammaproteobacterial methanotrophs dominate.</title>
        <authorList>
            <person name="Rissanen A.J."/>
            <person name="Saarenheimo J."/>
            <person name="Tiirola M."/>
            <person name="Peura S."/>
            <person name="Aalto S.L."/>
            <person name="Karvinen A."/>
            <person name="Nykanen H."/>
        </authorList>
    </citation>
    <scope>NUCLEOTIDE SEQUENCE [LARGE SCALE GENOMIC DNA]</scope>
    <source>
        <strain evidence="3">AMbin10</strain>
    </source>
</reference>
<organism evidence="3 4">
    <name type="scientific">Candidatus Methylumidiphilus alinenensis</name>
    <dbReference type="NCBI Taxonomy" id="2202197"/>
    <lineage>
        <taxon>Bacteria</taxon>
        <taxon>Pseudomonadati</taxon>
        <taxon>Pseudomonadota</taxon>
        <taxon>Gammaproteobacteria</taxon>
        <taxon>Methylococcales</taxon>
        <taxon>Candidatus Methylumidiphilus</taxon>
    </lineage>
</organism>
<dbReference type="Pfam" id="PF10047">
    <property type="entry name" value="DUF2281"/>
    <property type="match status" value="1"/>
</dbReference>
<dbReference type="InterPro" id="IPR051416">
    <property type="entry name" value="phD-YefM_TA_antitoxins"/>
</dbReference>
<protein>
    <submittedName>
        <fullName evidence="3">Type II toxin-antitoxin system prevent-host-death family antitoxin</fullName>
    </submittedName>
</protein>
<dbReference type="SUPFAM" id="SSF143120">
    <property type="entry name" value="YefM-like"/>
    <property type="match status" value="1"/>
</dbReference>
<dbReference type="PANTHER" id="PTHR35377">
    <property type="entry name" value="ANTITOXIN VAPB49-RELATED-RELATED"/>
    <property type="match status" value="1"/>
</dbReference>
<dbReference type="AlphaFoldDB" id="A0A2W4SQ31"/>
<dbReference type="Gene3D" id="3.40.1620.10">
    <property type="entry name" value="YefM-like domain"/>
    <property type="match status" value="1"/>
</dbReference>
<accession>A0A2W4SQ31</accession>
<name>A0A2W4SQ31_9GAMM</name>
<gene>
    <name evidence="3" type="ORF">DM484_20095</name>
</gene>
<dbReference type="Proteomes" id="UP000249396">
    <property type="component" value="Unassembled WGS sequence"/>
</dbReference>
<evidence type="ECO:0000259" key="2">
    <source>
        <dbReference type="Pfam" id="PF10047"/>
    </source>
</evidence>
<comment type="caution">
    <text evidence="3">The sequence shown here is derived from an EMBL/GenBank/DDBJ whole genome shotgun (WGS) entry which is preliminary data.</text>
</comment>
<evidence type="ECO:0000313" key="4">
    <source>
        <dbReference type="Proteomes" id="UP000249396"/>
    </source>
</evidence>
<evidence type="ECO:0000256" key="1">
    <source>
        <dbReference type="ARBA" id="ARBA00009981"/>
    </source>
</evidence>
<proteinExistence type="inferred from homology"/>
<dbReference type="InterPro" id="IPR018739">
    <property type="entry name" value="DUF2281"/>
</dbReference>
<evidence type="ECO:0000313" key="3">
    <source>
        <dbReference type="EMBL" id="PZN74914.1"/>
    </source>
</evidence>
<comment type="similarity">
    <text evidence="1">Belongs to the phD/YefM antitoxin family.</text>
</comment>